<accession>A0A2H0YV84</accession>
<comment type="caution">
    <text evidence="1">The sequence shown here is derived from an EMBL/GenBank/DDBJ whole genome shotgun (WGS) entry which is preliminary data.</text>
</comment>
<dbReference type="Gene3D" id="3.40.50.2020">
    <property type="match status" value="1"/>
</dbReference>
<dbReference type="InterPro" id="IPR000836">
    <property type="entry name" value="PRTase_dom"/>
</dbReference>
<proteinExistence type="predicted"/>
<gene>
    <name evidence="1" type="ORF">COT25_01860</name>
</gene>
<sequence length="217" mass="24445">MTIETKASKGVDVKKLIVKCGVIPDEVVIAELRTKGVLYDGPDHYVLQGGEHTNCFFYPFRVGMVVSLPLRLGQLLNDHIQDDQALAILAVSDTATRMMRSIYSAFDLKPKKVYPMNVSGKLELKPKQIEALKQRPFIIIDDVVRKGRILQQVVEMCEDHQLTAEGIFCVINAGIPKIKGVPIHSLLEHPIQQWDPDDCPLCKSHSSPVYDPFHFKR</sequence>
<dbReference type="CDD" id="cd06223">
    <property type="entry name" value="PRTases_typeI"/>
    <property type="match status" value="1"/>
</dbReference>
<evidence type="ECO:0000313" key="2">
    <source>
        <dbReference type="Proteomes" id="UP000228711"/>
    </source>
</evidence>
<dbReference type="AlphaFoldDB" id="A0A2H0YV84"/>
<protein>
    <recommendedName>
        <fullName evidence="3">Phosphoribosyltransferase domain-containing protein</fullName>
    </recommendedName>
</protein>
<dbReference type="SUPFAM" id="SSF53271">
    <property type="entry name" value="PRTase-like"/>
    <property type="match status" value="1"/>
</dbReference>
<reference evidence="2" key="1">
    <citation type="submission" date="2017-09" db="EMBL/GenBank/DDBJ databases">
        <title>Depth-based differentiation of microbial function through sediment-hosted aquifers and enrichment of novel symbionts in the deep terrestrial subsurface.</title>
        <authorList>
            <person name="Probst A.J."/>
            <person name="Ladd B."/>
            <person name="Jarett J.K."/>
            <person name="Geller-Mcgrath D.E."/>
            <person name="Sieber C.M.K."/>
            <person name="Emerson J.B."/>
            <person name="Anantharaman K."/>
            <person name="Thomas B.C."/>
            <person name="Malmstrom R."/>
            <person name="Stieglmeier M."/>
            <person name="Klingl A."/>
            <person name="Woyke T."/>
            <person name="Ryan C.M."/>
            <person name="Banfield J.F."/>
        </authorList>
    </citation>
    <scope>NUCLEOTIDE SEQUENCE [LARGE SCALE GENOMIC DNA]</scope>
</reference>
<organism evidence="1 2">
    <name type="scientific">Candidatus Kerfeldbacteria bacterium CG08_land_8_20_14_0_20_42_7</name>
    <dbReference type="NCBI Taxonomy" id="2014245"/>
    <lineage>
        <taxon>Bacteria</taxon>
        <taxon>Candidatus Kerfeldiibacteriota</taxon>
    </lineage>
</organism>
<name>A0A2H0YV84_9BACT</name>
<dbReference type="EMBL" id="PEXV01000068">
    <property type="protein sequence ID" value="PIS41662.1"/>
    <property type="molecule type" value="Genomic_DNA"/>
</dbReference>
<evidence type="ECO:0000313" key="1">
    <source>
        <dbReference type="EMBL" id="PIS41662.1"/>
    </source>
</evidence>
<dbReference type="InterPro" id="IPR029057">
    <property type="entry name" value="PRTase-like"/>
</dbReference>
<dbReference type="Proteomes" id="UP000228711">
    <property type="component" value="Unassembled WGS sequence"/>
</dbReference>
<evidence type="ECO:0008006" key="3">
    <source>
        <dbReference type="Google" id="ProtNLM"/>
    </source>
</evidence>